<dbReference type="RefSeq" id="XP_002787837.1">
    <property type="nucleotide sequence ID" value="XM_002787791.1"/>
</dbReference>
<evidence type="ECO:0000256" key="6">
    <source>
        <dbReference type="PROSITE-ProRule" id="PRU00283"/>
    </source>
</evidence>
<evidence type="ECO:0000256" key="1">
    <source>
        <dbReference type="ARBA" id="ARBA00022701"/>
    </source>
</evidence>
<evidence type="ECO:0000256" key="2">
    <source>
        <dbReference type="ARBA" id="ARBA00022741"/>
    </source>
</evidence>
<dbReference type="InterPro" id="IPR001752">
    <property type="entry name" value="Kinesin_motor_dom"/>
</dbReference>
<dbReference type="GO" id="GO:0005524">
    <property type="term" value="F:ATP binding"/>
    <property type="evidence" value="ECO:0007669"/>
    <property type="project" value="UniProtKB-UniRule"/>
</dbReference>
<feature type="region of interest" description="Disordered" evidence="8">
    <location>
        <begin position="521"/>
        <end position="540"/>
    </location>
</feature>
<dbReference type="Gene3D" id="3.40.850.10">
    <property type="entry name" value="Kinesin motor domain"/>
    <property type="match status" value="1"/>
</dbReference>
<keyword evidence="4" id="KW-0175">Coiled coil</keyword>
<dbReference type="AlphaFoldDB" id="C5K7U8"/>
<dbReference type="Pfam" id="PF23735">
    <property type="entry name" value="KIF9"/>
    <property type="match status" value="1"/>
</dbReference>
<gene>
    <name evidence="10" type="ORF">Pmar_PMAR012615</name>
</gene>
<keyword evidence="3 6" id="KW-0067">ATP-binding</keyword>
<dbReference type="GO" id="GO:0003777">
    <property type="term" value="F:microtubule motor activity"/>
    <property type="evidence" value="ECO:0007669"/>
    <property type="project" value="InterPro"/>
</dbReference>
<feature type="compositionally biased region" description="Basic and acidic residues" evidence="8">
    <location>
        <begin position="469"/>
        <end position="486"/>
    </location>
</feature>
<dbReference type="InParanoid" id="C5K7U8"/>
<evidence type="ECO:0000256" key="4">
    <source>
        <dbReference type="ARBA" id="ARBA00023054"/>
    </source>
</evidence>
<dbReference type="InterPro" id="IPR019821">
    <property type="entry name" value="Kinesin_motor_CS"/>
</dbReference>
<evidence type="ECO:0000256" key="5">
    <source>
        <dbReference type="ARBA" id="ARBA00023175"/>
    </source>
</evidence>
<keyword evidence="1 7" id="KW-0493">Microtubule</keyword>
<keyword evidence="11" id="KW-1185">Reference proteome</keyword>
<sequence length="749" mass="84075">MVSSRNNNVKVIVRTRPTSNFSKDHYIFDAGADSIDLIAPEVVEKKKGGSLSVADNQTEQWHFQVDRLLVNCSQQEVYKHAARDLVRSAFEGINGAVIAYGHTGAGKTYTMVGSTSSYEHRGIIPRVLADLFKEKEERTAMIIDIKLSYLEIYNEALSDLLATANLDIRPGDSITSDLTMYEDLKQGVQVKGLRRVPVEGEEDALAAFYSGESNRSMGETMSNKRSTRSHTILTVYVSSRSKLDSAEKIIYSKIHLVDLAGSERTKVSPKTESRVAPMEVSSINKSCTYLEQVVLALASRNREHVPYRQSKLTYLLKDSLGGNCRSVLIAAIWPEARHFEETASTLRFASRVRCVSNSPGANVDMDPIMLLRKYEKDIKQLQQELGMHDILAGRHTVRYDDYSPEEVEELEKRVVRFLKGEDADFEVESIQQVTEAFKIVRRLYQSISSELLTLKATQEAGPEQAKSGVSEKVETPMPSKEETVGKVGEEVRDGVGFSAGLAGDDGAAAPPRVDAEHIEASGDTRTAGHRKQSAEAAPSRQTAYAEFRKQHGHAYDDRHRALAARAKELRSAIRALASSSNSTIDQIDRMKLELSRFQDLGSEREADDSGNIILDEDEYRILRDLAEAKKGYRSMMVRYGELQEELQHCWKQIAENKRDLLDNFAVWFLKEYGEASFMIGSDNASEKVNECFPTAVRSCMDKQDNLNSPQLDAGEQFDSLEDARARMRHPDAVPFYRATKTRRQRNPRK</sequence>
<evidence type="ECO:0000256" key="3">
    <source>
        <dbReference type="ARBA" id="ARBA00022840"/>
    </source>
</evidence>
<dbReference type="PANTHER" id="PTHR47968">
    <property type="entry name" value="CENTROMERE PROTEIN E"/>
    <property type="match status" value="1"/>
</dbReference>
<keyword evidence="2 6" id="KW-0547">Nucleotide-binding</keyword>
<dbReference type="GO" id="GO:0005874">
    <property type="term" value="C:microtubule"/>
    <property type="evidence" value="ECO:0007669"/>
    <property type="project" value="UniProtKB-KW"/>
</dbReference>
<feature type="domain" description="Kinesin motor" evidence="9">
    <location>
        <begin position="8"/>
        <end position="355"/>
    </location>
</feature>
<evidence type="ECO:0000313" key="11">
    <source>
        <dbReference type="Proteomes" id="UP000007800"/>
    </source>
</evidence>
<evidence type="ECO:0000256" key="7">
    <source>
        <dbReference type="RuleBase" id="RU000394"/>
    </source>
</evidence>
<dbReference type="PROSITE" id="PS50067">
    <property type="entry name" value="KINESIN_MOTOR_2"/>
    <property type="match status" value="1"/>
</dbReference>
<keyword evidence="5 6" id="KW-0505">Motor protein</keyword>
<dbReference type="PRINTS" id="PR00380">
    <property type="entry name" value="KINESINHEAVY"/>
</dbReference>
<dbReference type="InterPro" id="IPR027640">
    <property type="entry name" value="Kinesin-like_fam"/>
</dbReference>
<dbReference type="OrthoDB" id="3176171at2759"/>
<dbReference type="GeneID" id="9057471"/>
<feature type="compositionally biased region" description="Basic and acidic residues" evidence="8">
    <location>
        <begin position="721"/>
        <end position="731"/>
    </location>
</feature>
<feature type="region of interest" description="Disordered" evidence="8">
    <location>
        <begin position="457"/>
        <end position="486"/>
    </location>
</feature>
<name>C5K7U8_PERM5</name>
<reference evidence="10 11" key="1">
    <citation type="submission" date="2008-07" db="EMBL/GenBank/DDBJ databases">
        <authorList>
            <person name="El-Sayed N."/>
            <person name="Caler E."/>
            <person name="Inman J."/>
            <person name="Amedeo P."/>
            <person name="Hass B."/>
            <person name="Wortman J."/>
        </authorList>
    </citation>
    <scope>NUCLEOTIDE SEQUENCE [LARGE SCALE GENOMIC DNA]</scope>
    <source>
        <strain evidence="11">ATCC 50983 / TXsc</strain>
    </source>
</reference>
<proteinExistence type="inferred from homology"/>
<dbReference type="InterPro" id="IPR027417">
    <property type="entry name" value="P-loop_NTPase"/>
</dbReference>
<dbReference type="GO" id="GO:0008017">
    <property type="term" value="F:microtubule binding"/>
    <property type="evidence" value="ECO:0007669"/>
    <property type="project" value="InterPro"/>
</dbReference>
<dbReference type="InterPro" id="IPR056524">
    <property type="entry name" value="KIF6/9_C"/>
</dbReference>
<dbReference type="InterPro" id="IPR036961">
    <property type="entry name" value="Kinesin_motor_dom_sf"/>
</dbReference>
<dbReference type="OMA" id="LMFACIW"/>
<dbReference type="PROSITE" id="PS00411">
    <property type="entry name" value="KINESIN_MOTOR_1"/>
    <property type="match status" value="1"/>
</dbReference>
<dbReference type="GO" id="GO:0007018">
    <property type="term" value="P:microtubule-based movement"/>
    <property type="evidence" value="ECO:0007669"/>
    <property type="project" value="InterPro"/>
</dbReference>
<comment type="similarity">
    <text evidence="6 7">Belongs to the TRAFAC class myosin-kinesin ATPase superfamily. Kinesin family.</text>
</comment>
<feature type="region of interest" description="Disordered" evidence="8">
    <location>
        <begin position="706"/>
        <end position="749"/>
    </location>
</feature>
<protein>
    <recommendedName>
        <fullName evidence="7">Kinesin-like protein</fullName>
    </recommendedName>
</protein>
<dbReference type="PANTHER" id="PTHR47968:SF36">
    <property type="entry name" value="KINESIN HEAVY CHAIN ISOFORM X1"/>
    <property type="match status" value="1"/>
</dbReference>
<dbReference type="Pfam" id="PF00225">
    <property type="entry name" value="Kinesin"/>
    <property type="match status" value="1"/>
</dbReference>
<accession>C5K7U8</accession>
<dbReference type="SUPFAM" id="SSF52540">
    <property type="entry name" value="P-loop containing nucleoside triphosphate hydrolases"/>
    <property type="match status" value="1"/>
</dbReference>
<evidence type="ECO:0000313" key="10">
    <source>
        <dbReference type="EMBL" id="EER19633.1"/>
    </source>
</evidence>
<feature type="binding site" evidence="6">
    <location>
        <begin position="101"/>
        <end position="108"/>
    </location>
    <ligand>
        <name>ATP</name>
        <dbReference type="ChEBI" id="CHEBI:30616"/>
    </ligand>
</feature>
<dbReference type="Proteomes" id="UP000007800">
    <property type="component" value="Unassembled WGS sequence"/>
</dbReference>
<evidence type="ECO:0000259" key="9">
    <source>
        <dbReference type="PROSITE" id="PS50067"/>
    </source>
</evidence>
<feature type="compositionally biased region" description="Basic residues" evidence="8">
    <location>
        <begin position="739"/>
        <end position="749"/>
    </location>
</feature>
<dbReference type="EMBL" id="GG671079">
    <property type="protein sequence ID" value="EER19633.1"/>
    <property type="molecule type" value="Genomic_DNA"/>
</dbReference>
<evidence type="ECO:0000256" key="8">
    <source>
        <dbReference type="SAM" id="MobiDB-lite"/>
    </source>
</evidence>
<organism evidence="11">
    <name type="scientific">Perkinsus marinus (strain ATCC 50983 / TXsc)</name>
    <dbReference type="NCBI Taxonomy" id="423536"/>
    <lineage>
        <taxon>Eukaryota</taxon>
        <taxon>Sar</taxon>
        <taxon>Alveolata</taxon>
        <taxon>Perkinsozoa</taxon>
        <taxon>Perkinsea</taxon>
        <taxon>Perkinsida</taxon>
        <taxon>Perkinsidae</taxon>
        <taxon>Perkinsus</taxon>
    </lineage>
</organism>
<dbReference type="SMART" id="SM00129">
    <property type="entry name" value="KISc"/>
    <property type="match status" value="1"/>
</dbReference>